<dbReference type="AlphaFoldDB" id="A0ABD2XMM2"/>
<gene>
    <name evidence="1" type="ORF">TKK_001667</name>
</gene>
<keyword evidence="2" id="KW-1185">Reference proteome</keyword>
<name>A0ABD2XMM2_9HYME</name>
<proteinExistence type="predicted"/>
<organism evidence="1 2">
    <name type="scientific">Trichogramma kaykai</name>
    <dbReference type="NCBI Taxonomy" id="54128"/>
    <lineage>
        <taxon>Eukaryota</taxon>
        <taxon>Metazoa</taxon>
        <taxon>Ecdysozoa</taxon>
        <taxon>Arthropoda</taxon>
        <taxon>Hexapoda</taxon>
        <taxon>Insecta</taxon>
        <taxon>Pterygota</taxon>
        <taxon>Neoptera</taxon>
        <taxon>Endopterygota</taxon>
        <taxon>Hymenoptera</taxon>
        <taxon>Apocrita</taxon>
        <taxon>Proctotrupomorpha</taxon>
        <taxon>Chalcidoidea</taxon>
        <taxon>Trichogrammatidae</taxon>
        <taxon>Trichogramma</taxon>
    </lineage>
</organism>
<dbReference type="Proteomes" id="UP001627154">
    <property type="component" value="Unassembled WGS sequence"/>
</dbReference>
<protein>
    <submittedName>
        <fullName evidence="1">Uncharacterized protein</fullName>
    </submittedName>
</protein>
<evidence type="ECO:0000313" key="2">
    <source>
        <dbReference type="Proteomes" id="UP001627154"/>
    </source>
</evidence>
<reference evidence="1 2" key="1">
    <citation type="journal article" date="2024" name="bioRxiv">
        <title>A reference genome for Trichogramma kaykai: A tiny desert-dwelling parasitoid wasp with competing sex-ratio distorters.</title>
        <authorList>
            <person name="Culotta J."/>
            <person name="Lindsey A.R."/>
        </authorList>
    </citation>
    <scope>NUCLEOTIDE SEQUENCE [LARGE SCALE GENOMIC DNA]</scope>
    <source>
        <strain evidence="1 2">KSX58</strain>
    </source>
</reference>
<sequence>MFGVYSKHESKARRFGKCAERVRARIPACQFYASLSSRLKLSTYFSISKAKNLRRYQNRSSRDIYDRCKRRNQRSNLSFNFLYLEPAYLVKFLNKN</sequence>
<dbReference type="EMBL" id="JBJJXI010000019">
    <property type="protein sequence ID" value="KAL3406325.1"/>
    <property type="molecule type" value="Genomic_DNA"/>
</dbReference>
<comment type="caution">
    <text evidence="1">The sequence shown here is derived from an EMBL/GenBank/DDBJ whole genome shotgun (WGS) entry which is preliminary data.</text>
</comment>
<accession>A0ABD2XMM2</accession>
<evidence type="ECO:0000313" key="1">
    <source>
        <dbReference type="EMBL" id="KAL3406325.1"/>
    </source>
</evidence>